<dbReference type="InterPro" id="IPR029045">
    <property type="entry name" value="ClpP/crotonase-like_dom_sf"/>
</dbReference>
<keyword evidence="3" id="KW-0276">Fatty acid metabolism</keyword>
<dbReference type="PANTHER" id="PTHR43149:SF1">
    <property type="entry name" value="DELTA(3,5)-DELTA(2,4)-DIENOYL-COA ISOMERASE, MITOCHONDRIAL"/>
    <property type="match status" value="1"/>
</dbReference>
<evidence type="ECO:0000313" key="7">
    <source>
        <dbReference type="Proteomes" id="UP001307889"/>
    </source>
</evidence>
<dbReference type="Pfam" id="PF00378">
    <property type="entry name" value="ECH_1"/>
    <property type="match status" value="1"/>
</dbReference>
<dbReference type="InterPro" id="IPR045002">
    <property type="entry name" value="Ech1-like"/>
</dbReference>
<evidence type="ECO:0000256" key="1">
    <source>
        <dbReference type="ARBA" id="ARBA00005005"/>
    </source>
</evidence>
<gene>
    <name evidence="6" type="ORF">NTJ_01750</name>
</gene>
<evidence type="ECO:0000256" key="4">
    <source>
        <dbReference type="ARBA" id="ARBA00023098"/>
    </source>
</evidence>
<proteinExistence type="inferred from homology"/>
<dbReference type="InterPro" id="IPR014748">
    <property type="entry name" value="Enoyl-CoA_hydra_C"/>
</dbReference>
<evidence type="ECO:0000313" key="6">
    <source>
        <dbReference type="EMBL" id="BES88943.1"/>
    </source>
</evidence>
<keyword evidence="4" id="KW-0443">Lipid metabolism</keyword>
<organism evidence="6 7">
    <name type="scientific">Nesidiocoris tenuis</name>
    <dbReference type="NCBI Taxonomy" id="355587"/>
    <lineage>
        <taxon>Eukaryota</taxon>
        <taxon>Metazoa</taxon>
        <taxon>Ecdysozoa</taxon>
        <taxon>Arthropoda</taxon>
        <taxon>Hexapoda</taxon>
        <taxon>Insecta</taxon>
        <taxon>Pterygota</taxon>
        <taxon>Neoptera</taxon>
        <taxon>Paraneoptera</taxon>
        <taxon>Hemiptera</taxon>
        <taxon>Heteroptera</taxon>
        <taxon>Panheteroptera</taxon>
        <taxon>Cimicomorpha</taxon>
        <taxon>Miridae</taxon>
        <taxon>Dicyphina</taxon>
        <taxon>Nesidiocoris</taxon>
    </lineage>
</organism>
<sequence length="309" mass="34283">MQLKNVAISLLRANTTAHSSSIRKIGKMAMSTKPTEFKTLNLSVPKPFVFHVEMNRPDKLNSFNNELWRDIQKCFSELDQNEDCRVIVLSAAGRLFTAGLDFNSMIELGQQLAAHEDVARRCKILKNLIVEFQNSMSSLEKCVKPVICVVHNACIGAGMNLITSADIRYCTEDAYFSVKEVDIGLAADIGVLQRLPRVIGSASLVNELAFTGRKLEAQEARECGLVNRVFKDKDSMLKEAIEIAEEISSKSPVAVQGTKRSIVYSRDHSVQEGLDHIALWNQTMLQSEDFMNASIAQATKGSKPVFAKL</sequence>
<protein>
    <submittedName>
        <fullName evidence="6">Enoyl-CoA hydratase/isomerase family</fullName>
    </submittedName>
</protein>
<dbReference type="Proteomes" id="UP001307889">
    <property type="component" value="Chromosome 1"/>
</dbReference>
<keyword evidence="7" id="KW-1185">Reference proteome</keyword>
<dbReference type="SUPFAM" id="SSF52096">
    <property type="entry name" value="ClpP/crotonase"/>
    <property type="match status" value="1"/>
</dbReference>
<keyword evidence="5" id="KW-0413">Isomerase</keyword>
<dbReference type="PANTHER" id="PTHR43149">
    <property type="entry name" value="ENOYL-COA HYDRATASE"/>
    <property type="match status" value="1"/>
</dbReference>
<reference evidence="6 7" key="1">
    <citation type="submission" date="2023-09" db="EMBL/GenBank/DDBJ databases">
        <title>Nesidiocoris tenuis whole genome shotgun sequence.</title>
        <authorList>
            <person name="Shibata T."/>
            <person name="Shimoda M."/>
            <person name="Kobayashi T."/>
            <person name="Uehara T."/>
        </authorList>
    </citation>
    <scope>NUCLEOTIDE SEQUENCE [LARGE SCALE GENOMIC DNA]</scope>
    <source>
        <strain evidence="6 7">Japan</strain>
    </source>
</reference>
<evidence type="ECO:0000256" key="5">
    <source>
        <dbReference type="ARBA" id="ARBA00023235"/>
    </source>
</evidence>
<dbReference type="InterPro" id="IPR001753">
    <property type="entry name" value="Enoyl-CoA_hydra/iso"/>
</dbReference>
<comment type="similarity">
    <text evidence="2">Belongs to the enoyl-CoA hydratase/isomerase family.</text>
</comment>
<name>A0ABN7AAC2_9HEMI</name>
<accession>A0ABN7AAC2</accession>
<dbReference type="Gene3D" id="1.10.12.10">
    <property type="entry name" value="Lyase 2-enoyl-coa Hydratase, Chain A, domain 2"/>
    <property type="match status" value="1"/>
</dbReference>
<dbReference type="Gene3D" id="3.90.226.10">
    <property type="entry name" value="2-enoyl-CoA Hydratase, Chain A, domain 1"/>
    <property type="match status" value="1"/>
</dbReference>
<evidence type="ECO:0000256" key="2">
    <source>
        <dbReference type="ARBA" id="ARBA00005254"/>
    </source>
</evidence>
<evidence type="ECO:0000256" key="3">
    <source>
        <dbReference type="ARBA" id="ARBA00022832"/>
    </source>
</evidence>
<dbReference type="CDD" id="cd06558">
    <property type="entry name" value="crotonase-like"/>
    <property type="match status" value="1"/>
</dbReference>
<dbReference type="EMBL" id="AP028909">
    <property type="protein sequence ID" value="BES88943.1"/>
    <property type="molecule type" value="Genomic_DNA"/>
</dbReference>
<comment type="pathway">
    <text evidence="1">Lipid metabolism; fatty acid beta-oxidation.</text>
</comment>